<dbReference type="Proteomes" id="UP000193944">
    <property type="component" value="Unassembled WGS sequence"/>
</dbReference>
<name>A0A1Y1V9G1_9FUNG</name>
<keyword evidence="2" id="KW-1185">Reference proteome</keyword>
<evidence type="ECO:0008006" key="3">
    <source>
        <dbReference type="Google" id="ProtNLM"/>
    </source>
</evidence>
<proteinExistence type="predicted"/>
<sequence>MGIDWRSHLEMSARKSLRILNSLQYYKNIWPSYIKLHIFRIYIRPIMEHSACLAFYWMNNKTTDKLKKQYSQVSSIDYNEIKSYHEVTKQGMEWIVNSNKTSISSCLLGLPTSLTRLYCLALKLQRHMAKMDVNNPLYIAFNTPYNGITFSCMSLTYKFFKWKELFTSFKYFGPTIADKLSSYNKHIENVDKIVTNVIHNEISKQKMGNCILPFSRVAKIKISQLSSNSKVISTDQCIFIRNNDIRNYAIAWRLNSLFLRKKCSICGKEFNRSHINNCNFINKQPFNRIIKKQDIYNFKNDKIKYKNTLPKTYNILDSLLNHQNYYIFGKFIKEMKEDFENIE</sequence>
<dbReference type="EMBL" id="MCFG01000737">
    <property type="protein sequence ID" value="ORX50428.1"/>
    <property type="molecule type" value="Genomic_DNA"/>
</dbReference>
<accession>A0A1Y1V9G1</accession>
<reference evidence="1 2" key="1">
    <citation type="submission" date="2016-08" db="EMBL/GenBank/DDBJ databases">
        <title>A Parts List for Fungal Cellulosomes Revealed by Comparative Genomics.</title>
        <authorList>
            <consortium name="DOE Joint Genome Institute"/>
            <person name="Haitjema C.H."/>
            <person name="Gilmore S.P."/>
            <person name="Henske J.K."/>
            <person name="Solomon K.V."/>
            <person name="De Groot R."/>
            <person name="Kuo A."/>
            <person name="Mondo S.J."/>
            <person name="Salamov A.A."/>
            <person name="Labutti K."/>
            <person name="Zhao Z."/>
            <person name="Chiniquy J."/>
            <person name="Barry K."/>
            <person name="Brewer H.M."/>
            <person name="Purvine S.O."/>
            <person name="Wright A.T."/>
            <person name="Boxma B."/>
            <person name="Van Alen T."/>
            <person name="Hackstein J.H."/>
            <person name="Baker S.E."/>
            <person name="Grigoriev I.V."/>
            <person name="O'Malley M.A."/>
        </authorList>
    </citation>
    <scope>NUCLEOTIDE SEQUENCE [LARGE SCALE GENOMIC DNA]</scope>
    <source>
        <strain evidence="1 2">S4</strain>
    </source>
</reference>
<reference evidence="1 2" key="2">
    <citation type="submission" date="2016-08" db="EMBL/GenBank/DDBJ databases">
        <title>Pervasive Adenine N6-methylation of Active Genes in Fungi.</title>
        <authorList>
            <consortium name="DOE Joint Genome Institute"/>
            <person name="Mondo S.J."/>
            <person name="Dannebaum R.O."/>
            <person name="Kuo R.C."/>
            <person name="Labutti K."/>
            <person name="Haridas S."/>
            <person name="Kuo A."/>
            <person name="Salamov A."/>
            <person name="Ahrendt S.R."/>
            <person name="Lipzen A."/>
            <person name="Sullivan W."/>
            <person name="Andreopoulos W.B."/>
            <person name="Clum A."/>
            <person name="Lindquist E."/>
            <person name="Daum C."/>
            <person name="Ramamoorthy G.K."/>
            <person name="Gryganskyi A."/>
            <person name="Culley D."/>
            <person name="Magnuson J.K."/>
            <person name="James T.Y."/>
            <person name="O'Malley M.A."/>
            <person name="Stajich J.E."/>
            <person name="Spatafora J.W."/>
            <person name="Visel A."/>
            <person name="Grigoriev I.V."/>
        </authorList>
    </citation>
    <scope>NUCLEOTIDE SEQUENCE [LARGE SCALE GENOMIC DNA]</scope>
    <source>
        <strain evidence="1 2">S4</strain>
    </source>
</reference>
<evidence type="ECO:0000313" key="2">
    <source>
        <dbReference type="Proteomes" id="UP000193944"/>
    </source>
</evidence>
<dbReference type="OrthoDB" id="5578387at2759"/>
<dbReference type="AlphaFoldDB" id="A0A1Y1V9G1"/>
<evidence type="ECO:0000313" key="1">
    <source>
        <dbReference type="EMBL" id="ORX50428.1"/>
    </source>
</evidence>
<organism evidence="1 2">
    <name type="scientific">Anaeromyces robustus</name>
    <dbReference type="NCBI Taxonomy" id="1754192"/>
    <lineage>
        <taxon>Eukaryota</taxon>
        <taxon>Fungi</taxon>
        <taxon>Fungi incertae sedis</taxon>
        <taxon>Chytridiomycota</taxon>
        <taxon>Chytridiomycota incertae sedis</taxon>
        <taxon>Neocallimastigomycetes</taxon>
        <taxon>Neocallimastigales</taxon>
        <taxon>Neocallimastigaceae</taxon>
        <taxon>Anaeromyces</taxon>
    </lineage>
</organism>
<gene>
    <name evidence="1" type="ORF">BCR32DRAFT_298606</name>
</gene>
<protein>
    <recommendedName>
        <fullName evidence="3">Reverse transcriptase zinc-binding domain-containing protein</fullName>
    </recommendedName>
</protein>
<comment type="caution">
    <text evidence="1">The sequence shown here is derived from an EMBL/GenBank/DDBJ whole genome shotgun (WGS) entry which is preliminary data.</text>
</comment>